<keyword evidence="1" id="KW-0732">Signal</keyword>
<evidence type="ECO:0000256" key="1">
    <source>
        <dbReference type="SAM" id="SignalP"/>
    </source>
</evidence>
<name>A0A7N0U6B4_KALFE</name>
<dbReference type="InterPro" id="IPR009489">
    <property type="entry name" value="PAR1"/>
</dbReference>
<feature type="chain" id="PRO_5029511996" description="PAR1 protein" evidence="1">
    <location>
        <begin position="22"/>
        <end position="186"/>
    </location>
</feature>
<organism evidence="2 3">
    <name type="scientific">Kalanchoe fedtschenkoi</name>
    <name type="common">Lavender scallops</name>
    <name type="synonym">South American air plant</name>
    <dbReference type="NCBI Taxonomy" id="63787"/>
    <lineage>
        <taxon>Eukaryota</taxon>
        <taxon>Viridiplantae</taxon>
        <taxon>Streptophyta</taxon>
        <taxon>Embryophyta</taxon>
        <taxon>Tracheophyta</taxon>
        <taxon>Spermatophyta</taxon>
        <taxon>Magnoliopsida</taxon>
        <taxon>eudicotyledons</taxon>
        <taxon>Gunneridae</taxon>
        <taxon>Pentapetalae</taxon>
        <taxon>Saxifragales</taxon>
        <taxon>Crassulaceae</taxon>
        <taxon>Kalanchoe</taxon>
    </lineage>
</organism>
<dbReference type="Proteomes" id="UP000594263">
    <property type="component" value="Unplaced"/>
</dbReference>
<dbReference type="Pfam" id="PF06521">
    <property type="entry name" value="PAR1"/>
    <property type="match status" value="1"/>
</dbReference>
<evidence type="ECO:0000313" key="2">
    <source>
        <dbReference type="EnsemblPlants" id="Kaladp0055s0362.1.v1.1"/>
    </source>
</evidence>
<keyword evidence="3" id="KW-1185">Reference proteome</keyword>
<dbReference type="Gramene" id="Kaladp0055s0362.1.v1.1">
    <property type="protein sequence ID" value="Kaladp0055s0362.1.v1.1"/>
    <property type="gene ID" value="Kaladp0055s0362.v1.1"/>
</dbReference>
<dbReference type="AlphaFoldDB" id="A0A7N0U6B4"/>
<reference evidence="2" key="1">
    <citation type="submission" date="2021-01" db="UniProtKB">
        <authorList>
            <consortium name="EnsemblPlants"/>
        </authorList>
    </citation>
    <scope>IDENTIFICATION</scope>
</reference>
<accession>A0A7N0U6B4</accession>
<evidence type="ECO:0008006" key="4">
    <source>
        <dbReference type="Google" id="ProtNLM"/>
    </source>
</evidence>
<sequence length="186" mass="19947">MNTGFSFSVLVVLAFVSYSYAWGTQGDVACEGLCKNKCAFAVSSSGDRCVLEKQVRRSGEEKYVCKTSAIQANGLKNWIETNECIEACGLERKTLGISSDSLLESSFTGKLCSPQCYQNCPNVVDLYFNLAAGEGVFLPKLCEGSVENTRRGMSEMKSSGFVAPGPDSSVDVVSSFDAPAGAPYYI</sequence>
<evidence type="ECO:0000313" key="3">
    <source>
        <dbReference type="Proteomes" id="UP000594263"/>
    </source>
</evidence>
<feature type="signal peptide" evidence="1">
    <location>
        <begin position="1"/>
        <end position="21"/>
    </location>
</feature>
<proteinExistence type="predicted"/>
<dbReference type="PANTHER" id="PTHR33649:SF2">
    <property type="entry name" value="PAR1 PROTEIN"/>
    <property type="match status" value="1"/>
</dbReference>
<dbReference type="PANTHER" id="PTHR33649">
    <property type="entry name" value="PAR1 PROTEIN"/>
    <property type="match status" value="1"/>
</dbReference>
<protein>
    <recommendedName>
        <fullName evidence="4">PAR1 protein</fullName>
    </recommendedName>
</protein>
<dbReference type="EnsemblPlants" id="Kaladp0055s0362.1.v1.1">
    <property type="protein sequence ID" value="Kaladp0055s0362.1.v1.1"/>
    <property type="gene ID" value="Kaladp0055s0362.v1.1"/>
</dbReference>
<dbReference type="OMA" id="ESTFTHK"/>